<evidence type="ECO:0000313" key="2">
    <source>
        <dbReference type="EMBL" id="TQB74527.1"/>
    </source>
</evidence>
<comment type="caution">
    <text evidence="2">The sequence shown here is derived from an EMBL/GenBank/DDBJ whole genome shotgun (WGS) entry which is preliminary data.</text>
</comment>
<evidence type="ECO:0000256" key="1">
    <source>
        <dbReference type="SAM" id="SignalP"/>
    </source>
</evidence>
<dbReference type="Proteomes" id="UP000319663">
    <property type="component" value="Unassembled WGS sequence"/>
</dbReference>
<organism evidence="2 3">
    <name type="scientific">Monascus purpureus</name>
    <name type="common">Red mold</name>
    <name type="synonym">Monascus anka</name>
    <dbReference type="NCBI Taxonomy" id="5098"/>
    <lineage>
        <taxon>Eukaryota</taxon>
        <taxon>Fungi</taxon>
        <taxon>Dikarya</taxon>
        <taxon>Ascomycota</taxon>
        <taxon>Pezizomycotina</taxon>
        <taxon>Eurotiomycetes</taxon>
        <taxon>Eurotiomycetidae</taxon>
        <taxon>Eurotiales</taxon>
        <taxon>Aspergillaceae</taxon>
        <taxon>Monascus</taxon>
    </lineage>
</organism>
<name>A0A507QXE8_MONPU</name>
<protein>
    <submittedName>
        <fullName evidence="2">Uncharacterized protein</fullName>
    </submittedName>
</protein>
<sequence length="87" mass="9141">MIFSCILVVFAASLATGLALPAGTKTSELSNVQPNGYISGGGVSILDRDVDNDIESAPYVGDAGHHLIDKRDDAATVYKGMFNPFHS</sequence>
<feature type="chain" id="PRO_5021442647" evidence="1">
    <location>
        <begin position="20"/>
        <end position="87"/>
    </location>
</feature>
<keyword evidence="3" id="KW-1185">Reference proteome</keyword>
<accession>A0A507QXE8</accession>
<evidence type="ECO:0000313" key="3">
    <source>
        <dbReference type="Proteomes" id="UP000319663"/>
    </source>
</evidence>
<dbReference type="AlphaFoldDB" id="A0A507QXE8"/>
<proteinExistence type="predicted"/>
<gene>
    <name evidence="2" type="ORF">MPDQ_004633</name>
</gene>
<keyword evidence="1" id="KW-0732">Signal</keyword>
<feature type="signal peptide" evidence="1">
    <location>
        <begin position="1"/>
        <end position="19"/>
    </location>
</feature>
<reference evidence="2 3" key="1">
    <citation type="submission" date="2019-06" db="EMBL/GenBank/DDBJ databases">
        <title>Wine fermentation using esterase from Monascus purpureus.</title>
        <authorList>
            <person name="Geng C."/>
            <person name="Zhang Y."/>
        </authorList>
    </citation>
    <scope>NUCLEOTIDE SEQUENCE [LARGE SCALE GENOMIC DNA]</scope>
    <source>
        <strain evidence="2">HQ1</strain>
    </source>
</reference>
<dbReference type="EMBL" id="VIFY01000030">
    <property type="protein sequence ID" value="TQB74527.1"/>
    <property type="molecule type" value="Genomic_DNA"/>
</dbReference>